<name>A0A812PZU5_SYMPI</name>
<dbReference type="Gene3D" id="1.10.3520.10">
    <property type="entry name" value="Glycolipid transfer protein"/>
    <property type="match status" value="1"/>
</dbReference>
<accession>A0A812PZU5</accession>
<dbReference type="InterPro" id="IPR014830">
    <property type="entry name" value="Glycolipid_transfer_prot_dom"/>
</dbReference>
<dbReference type="AlphaFoldDB" id="A0A812PZU5"/>
<dbReference type="PANTHER" id="PTHR10219:SF25">
    <property type="entry name" value="PLECKSTRIN HOMOLOGY DOMAIN-CONTAINING FAMILY A MEMBER 8"/>
    <property type="match status" value="1"/>
</dbReference>
<dbReference type="GO" id="GO:0016020">
    <property type="term" value="C:membrane"/>
    <property type="evidence" value="ECO:0007669"/>
    <property type="project" value="TreeGrafter"/>
</dbReference>
<reference evidence="3" key="1">
    <citation type="submission" date="2021-02" db="EMBL/GenBank/DDBJ databases">
        <authorList>
            <person name="Dougan E. K."/>
            <person name="Rhodes N."/>
            <person name="Thang M."/>
            <person name="Chan C."/>
        </authorList>
    </citation>
    <scope>NUCLEOTIDE SEQUENCE</scope>
</reference>
<dbReference type="OrthoDB" id="205255at2759"/>
<proteinExistence type="predicted"/>
<dbReference type="Proteomes" id="UP000649617">
    <property type="component" value="Unassembled WGS sequence"/>
</dbReference>
<feature type="domain" description="Glycolipid transfer protein" evidence="2">
    <location>
        <begin position="107"/>
        <end position="235"/>
    </location>
</feature>
<dbReference type="GO" id="GO:1902387">
    <property type="term" value="F:ceramide 1-phosphate binding"/>
    <property type="evidence" value="ECO:0007669"/>
    <property type="project" value="TreeGrafter"/>
</dbReference>
<dbReference type="GO" id="GO:1902388">
    <property type="term" value="F:ceramide 1-phosphate transfer activity"/>
    <property type="evidence" value="ECO:0007669"/>
    <property type="project" value="TreeGrafter"/>
</dbReference>
<sequence>MPPPWPPASDDQVSHQVLADSDKDPASGNAMGYVHVGEVPIKAPMPAPVAVPVAAPVVVASAAAPVPVPVATMPVRAPVAHETRFAMLLEKFRDCEIRDGKGAMQDIALAKFFEACELYRDMLSKLGRAASVVVGDIEHNLSKSKAVFLEAPEERKTVTAYLQLPASHVGIEKLTWLCRGVQFFLTMIKNIFGPDTGGNPAVEAYQETLMQYHGWMLQQTVKLGMRAMPSKDGIVQSEGLVLAGDASPEQRKKFCERDAPAASTAGLEVVEWIIELMKKEGKWDAKKA</sequence>
<protein>
    <submittedName>
        <fullName evidence="3">GLTP1 protein</fullName>
    </submittedName>
</protein>
<evidence type="ECO:0000259" key="2">
    <source>
        <dbReference type="Pfam" id="PF08718"/>
    </source>
</evidence>
<keyword evidence="4" id="KW-1185">Reference proteome</keyword>
<dbReference type="SUPFAM" id="SSF110004">
    <property type="entry name" value="Glycolipid transfer protein, GLTP"/>
    <property type="match status" value="1"/>
</dbReference>
<dbReference type="EMBL" id="CAJNIZ010014335">
    <property type="protein sequence ID" value="CAE7360302.1"/>
    <property type="molecule type" value="Genomic_DNA"/>
</dbReference>
<dbReference type="Pfam" id="PF08718">
    <property type="entry name" value="GLTP"/>
    <property type="match status" value="1"/>
</dbReference>
<evidence type="ECO:0000313" key="4">
    <source>
        <dbReference type="Proteomes" id="UP000649617"/>
    </source>
</evidence>
<dbReference type="InterPro" id="IPR036497">
    <property type="entry name" value="GLTP_sf"/>
</dbReference>
<organism evidence="3 4">
    <name type="scientific">Symbiodinium pilosum</name>
    <name type="common">Dinoflagellate</name>
    <dbReference type="NCBI Taxonomy" id="2952"/>
    <lineage>
        <taxon>Eukaryota</taxon>
        <taxon>Sar</taxon>
        <taxon>Alveolata</taxon>
        <taxon>Dinophyceae</taxon>
        <taxon>Suessiales</taxon>
        <taxon>Symbiodiniaceae</taxon>
        <taxon>Symbiodinium</taxon>
    </lineage>
</organism>
<comment type="caution">
    <text evidence="3">The sequence shown here is derived from an EMBL/GenBank/DDBJ whole genome shotgun (WGS) entry which is preliminary data.</text>
</comment>
<keyword evidence="1" id="KW-0813">Transport</keyword>
<dbReference type="PANTHER" id="PTHR10219">
    <property type="entry name" value="GLYCOLIPID TRANSFER PROTEIN-RELATED"/>
    <property type="match status" value="1"/>
</dbReference>
<gene>
    <name evidence="3" type="primary">GLTP1</name>
    <name evidence="3" type="ORF">SPIL2461_LOCUS8610</name>
</gene>
<evidence type="ECO:0000256" key="1">
    <source>
        <dbReference type="ARBA" id="ARBA00022448"/>
    </source>
</evidence>
<evidence type="ECO:0000313" key="3">
    <source>
        <dbReference type="EMBL" id="CAE7360302.1"/>
    </source>
</evidence>
<dbReference type="GO" id="GO:0005829">
    <property type="term" value="C:cytosol"/>
    <property type="evidence" value="ECO:0007669"/>
    <property type="project" value="TreeGrafter"/>
</dbReference>